<organism evidence="1 2">
    <name type="scientific">Prochlorothrix hollandica PCC 9006 = CALU 1027</name>
    <dbReference type="NCBI Taxonomy" id="317619"/>
    <lineage>
        <taxon>Bacteria</taxon>
        <taxon>Bacillati</taxon>
        <taxon>Cyanobacteriota</taxon>
        <taxon>Cyanophyceae</taxon>
        <taxon>Prochlorotrichales</taxon>
        <taxon>Prochlorotrichaceae</taxon>
        <taxon>Prochlorothrix</taxon>
    </lineage>
</organism>
<dbReference type="Proteomes" id="UP000034681">
    <property type="component" value="Unassembled WGS sequence"/>
</dbReference>
<sequence length="69" mass="7417">MAVLGVLGARGGDPPESHQVKRINLGREIGDPRPQAKTVLKAAVFKRLAEKPKISSSRHKTRGMEAAVC</sequence>
<evidence type="ECO:0000313" key="2">
    <source>
        <dbReference type="Proteomes" id="UP000034681"/>
    </source>
</evidence>
<evidence type="ECO:0000313" key="1">
    <source>
        <dbReference type="EMBL" id="KKI98159.1"/>
    </source>
</evidence>
<proteinExistence type="predicted"/>
<gene>
    <name evidence="1" type="ORF">PROH_20935</name>
</gene>
<name>A0A0M2PPH3_PROHO</name>
<protein>
    <submittedName>
        <fullName evidence="1">Uncharacterized protein</fullName>
    </submittedName>
</protein>
<dbReference type="EMBL" id="AJTX02000010">
    <property type="protein sequence ID" value="KKI98159.1"/>
    <property type="molecule type" value="Genomic_DNA"/>
</dbReference>
<dbReference type="AlphaFoldDB" id="A0A0M2PPH3"/>
<accession>A0A0M2PPH3</accession>
<keyword evidence="2" id="KW-1185">Reference proteome</keyword>
<reference evidence="1" key="1">
    <citation type="submission" date="2012-04" db="EMBL/GenBank/DDBJ databases">
        <authorList>
            <person name="Borisov I.G."/>
            <person name="Ivanikova N.V."/>
            <person name="Pinevich A.V."/>
        </authorList>
    </citation>
    <scope>NUCLEOTIDE SEQUENCE [LARGE SCALE GENOMIC DNA]</scope>
    <source>
        <strain evidence="1">CALU 1027</strain>
    </source>
</reference>
<comment type="caution">
    <text evidence="1">The sequence shown here is derived from an EMBL/GenBank/DDBJ whole genome shotgun (WGS) entry which is preliminary data.</text>
</comment>